<sequence>MSKYLANLLPLPSRIIREVDPSSALRFVRTGSEHPRAKATWAHYFRRRSSRLVLTLDMSAQATESRNEIKSQHLHPWGYFPDTRFVMIDPLPDREVYLPMYKDVLDNFCASLPPTMPIGPTNNVYVCKERIPSALAEEVTPNEVGRFKAPVTRPNRNHHMIALSLPQDSIVHKLRDYFLTEFNKFESEEMQNYIMEIRSMKFRAQLPLGFARNMGPRDALLGAQSIVSSLKGGGGVQLGNATGLSLLRHHHGPDMYRGWDEPLVVQKECLYSRAFEAAGTPEFISIAPNEESNEEANEEANEHVATESES</sequence>
<evidence type="ECO:0000313" key="3">
    <source>
        <dbReference type="Proteomes" id="UP000672032"/>
    </source>
</evidence>
<evidence type="ECO:0000256" key="1">
    <source>
        <dbReference type="SAM" id="MobiDB-lite"/>
    </source>
</evidence>
<reference evidence="2" key="1">
    <citation type="submission" date="2020-10" db="EMBL/GenBank/DDBJ databases">
        <title>Genome Sequence of Monilinia vaccinii-corymbosi Sheds Light on Mummy Berry Disease Infection of Blueberry and Mating Type.</title>
        <authorList>
            <person name="Yow A.G."/>
            <person name="Zhang Y."/>
            <person name="Bansal K."/>
            <person name="Eacker S.M."/>
            <person name="Sullivan S."/>
            <person name="Liachko I."/>
            <person name="Cubeta M.A."/>
            <person name="Rollins J.A."/>
            <person name="Ashrafi H."/>
        </authorList>
    </citation>
    <scope>NUCLEOTIDE SEQUENCE</scope>
    <source>
        <strain evidence="2">RL-1</strain>
    </source>
</reference>
<dbReference type="OrthoDB" id="3516293at2759"/>
<evidence type="ECO:0000313" key="2">
    <source>
        <dbReference type="EMBL" id="QSZ33033.1"/>
    </source>
</evidence>
<keyword evidence="3" id="KW-1185">Reference proteome</keyword>
<gene>
    <name evidence="2" type="ORF">DSL72_002618</name>
</gene>
<dbReference type="AlphaFoldDB" id="A0A8A3PD77"/>
<protein>
    <submittedName>
        <fullName evidence="2">Uncharacterized protein</fullName>
    </submittedName>
</protein>
<feature type="region of interest" description="Disordered" evidence="1">
    <location>
        <begin position="287"/>
        <end position="310"/>
    </location>
</feature>
<feature type="compositionally biased region" description="Basic and acidic residues" evidence="1">
    <location>
        <begin position="300"/>
        <end position="310"/>
    </location>
</feature>
<dbReference type="EMBL" id="CP063407">
    <property type="protein sequence ID" value="QSZ33033.1"/>
    <property type="molecule type" value="Genomic_DNA"/>
</dbReference>
<name>A0A8A3PD77_9HELO</name>
<organism evidence="2 3">
    <name type="scientific">Monilinia vaccinii-corymbosi</name>
    <dbReference type="NCBI Taxonomy" id="61207"/>
    <lineage>
        <taxon>Eukaryota</taxon>
        <taxon>Fungi</taxon>
        <taxon>Dikarya</taxon>
        <taxon>Ascomycota</taxon>
        <taxon>Pezizomycotina</taxon>
        <taxon>Leotiomycetes</taxon>
        <taxon>Helotiales</taxon>
        <taxon>Sclerotiniaceae</taxon>
        <taxon>Monilinia</taxon>
    </lineage>
</organism>
<accession>A0A8A3PD77</accession>
<dbReference type="Proteomes" id="UP000672032">
    <property type="component" value="Chromosome 3"/>
</dbReference>
<proteinExistence type="predicted"/>